<keyword evidence="2 3" id="KW-0040">ANK repeat</keyword>
<organism evidence="4 5">
    <name type="scientific">Cochliobolus heterostrophus (strain C4 / ATCC 48331 / race T)</name>
    <name type="common">Southern corn leaf blight fungus</name>
    <name type="synonym">Bipolaris maydis</name>
    <dbReference type="NCBI Taxonomy" id="665024"/>
    <lineage>
        <taxon>Eukaryota</taxon>
        <taxon>Fungi</taxon>
        <taxon>Dikarya</taxon>
        <taxon>Ascomycota</taxon>
        <taxon>Pezizomycotina</taxon>
        <taxon>Dothideomycetes</taxon>
        <taxon>Pleosporomycetidae</taxon>
        <taxon>Pleosporales</taxon>
        <taxon>Pleosporineae</taxon>
        <taxon>Pleosporaceae</taxon>
        <taxon>Bipolaris</taxon>
    </lineage>
</organism>
<dbReference type="Proteomes" id="UP000012338">
    <property type="component" value="Unassembled WGS sequence"/>
</dbReference>
<dbReference type="OrthoDB" id="426293at2759"/>
<keyword evidence="5" id="KW-1185">Reference proteome</keyword>
<accession>N4X3X3</accession>
<evidence type="ECO:0000256" key="2">
    <source>
        <dbReference type="ARBA" id="ARBA00023043"/>
    </source>
</evidence>
<name>N4X3X3_COCH4</name>
<dbReference type="SUPFAM" id="SSF48403">
    <property type="entry name" value="Ankyrin repeat"/>
    <property type="match status" value="1"/>
</dbReference>
<dbReference type="HOGENOM" id="CLU_000134_45_2_1"/>
<proteinExistence type="predicted"/>
<protein>
    <submittedName>
        <fullName evidence="4">Uncharacterized protein</fullName>
    </submittedName>
</protein>
<dbReference type="Pfam" id="PF12796">
    <property type="entry name" value="Ank_2"/>
    <property type="match status" value="1"/>
</dbReference>
<feature type="repeat" description="ANK" evidence="3">
    <location>
        <begin position="1"/>
        <end position="32"/>
    </location>
</feature>
<dbReference type="Gene3D" id="1.25.40.20">
    <property type="entry name" value="Ankyrin repeat-containing domain"/>
    <property type="match status" value="1"/>
</dbReference>
<evidence type="ECO:0000256" key="3">
    <source>
        <dbReference type="PROSITE-ProRule" id="PRU00023"/>
    </source>
</evidence>
<evidence type="ECO:0000313" key="4">
    <source>
        <dbReference type="EMBL" id="ENI01276.1"/>
    </source>
</evidence>
<feature type="non-terminal residue" evidence="4">
    <location>
        <position position="1"/>
    </location>
</feature>
<sequence length="126" mass="13920">STPLLYAASSGHEEKVQLLLEARGIDSNAQDKSGRPPLLIAISLEMVRMLVNAISYHDRTAISWAVEHGYVIAIKLLLYVDYTDSNSKGHSSQTTLARALDNGHETVVKLFAYRDTTTIYTLIQEG</sequence>
<dbReference type="PANTHER" id="PTHR24198:SF165">
    <property type="entry name" value="ANKYRIN REPEAT-CONTAINING PROTEIN-RELATED"/>
    <property type="match status" value="1"/>
</dbReference>
<dbReference type="InterPro" id="IPR036770">
    <property type="entry name" value="Ankyrin_rpt-contain_sf"/>
</dbReference>
<dbReference type="PROSITE" id="PS50088">
    <property type="entry name" value="ANK_REPEAT"/>
    <property type="match status" value="1"/>
</dbReference>
<reference evidence="4 5" key="1">
    <citation type="journal article" date="2012" name="PLoS Pathog.">
        <title>Diverse lifestyles and strategies of plant pathogenesis encoded in the genomes of eighteen Dothideomycetes fungi.</title>
        <authorList>
            <person name="Ohm R.A."/>
            <person name="Feau N."/>
            <person name="Henrissat B."/>
            <person name="Schoch C.L."/>
            <person name="Horwitz B.A."/>
            <person name="Barry K.W."/>
            <person name="Condon B.J."/>
            <person name="Copeland A.C."/>
            <person name="Dhillon B."/>
            <person name="Glaser F."/>
            <person name="Hesse C.N."/>
            <person name="Kosti I."/>
            <person name="LaButti K."/>
            <person name="Lindquist E.A."/>
            <person name="Lucas S."/>
            <person name="Salamov A.A."/>
            <person name="Bradshaw R.E."/>
            <person name="Ciuffetti L."/>
            <person name="Hamelin R.C."/>
            <person name="Kema G.H.J."/>
            <person name="Lawrence C."/>
            <person name="Scott J.A."/>
            <person name="Spatafora J.W."/>
            <person name="Turgeon B.G."/>
            <person name="de Wit P.J.G.M."/>
            <person name="Zhong S."/>
            <person name="Goodwin S.B."/>
            <person name="Grigoriev I.V."/>
        </authorList>
    </citation>
    <scope>NUCLEOTIDE SEQUENCE [LARGE SCALE GENOMIC DNA]</scope>
    <source>
        <strain evidence="5">C4 / ATCC 48331 / race T</strain>
    </source>
</reference>
<dbReference type="AlphaFoldDB" id="N4X3X3"/>
<keyword evidence="1" id="KW-0677">Repeat</keyword>
<dbReference type="SMART" id="SM00248">
    <property type="entry name" value="ANK"/>
    <property type="match status" value="3"/>
</dbReference>
<evidence type="ECO:0000256" key="1">
    <source>
        <dbReference type="ARBA" id="ARBA00022737"/>
    </source>
</evidence>
<gene>
    <name evidence="4" type="ORF">COCC4DRAFT_148785</name>
</gene>
<dbReference type="EMBL" id="KB733469">
    <property type="protein sequence ID" value="ENI01276.1"/>
    <property type="molecule type" value="Genomic_DNA"/>
</dbReference>
<reference evidence="5" key="2">
    <citation type="journal article" date="2013" name="PLoS Genet.">
        <title>Comparative genome structure, secondary metabolite, and effector coding capacity across Cochliobolus pathogens.</title>
        <authorList>
            <person name="Condon B.J."/>
            <person name="Leng Y."/>
            <person name="Wu D."/>
            <person name="Bushley K.E."/>
            <person name="Ohm R.A."/>
            <person name="Otillar R."/>
            <person name="Martin J."/>
            <person name="Schackwitz W."/>
            <person name="Grimwood J."/>
            <person name="MohdZainudin N."/>
            <person name="Xue C."/>
            <person name="Wang R."/>
            <person name="Manning V.A."/>
            <person name="Dhillon B."/>
            <person name="Tu Z.J."/>
            <person name="Steffenson B.J."/>
            <person name="Salamov A."/>
            <person name="Sun H."/>
            <person name="Lowry S."/>
            <person name="LaButti K."/>
            <person name="Han J."/>
            <person name="Copeland A."/>
            <person name="Lindquist E."/>
            <person name="Barry K."/>
            <person name="Schmutz J."/>
            <person name="Baker S.E."/>
            <person name="Ciuffetti L.M."/>
            <person name="Grigoriev I.V."/>
            <person name="Zhong S."/>
            <person name="Turgeon B.G."/>
        </authorList>
    </citation>
    <scope>NUCLEOTIDE SEQUENCE [LARGE SCALE GENOMIC DNA]</scope>
    <source>
        <strain evidence="5">C4 / ATCC 48331 / race T</strain>
    </source>
</reference>
<dbReference type="PANTHER" id="PTHR24198">
    <property type="entry name" value="ANKYRIN REPEAT AND PROTEIN KINASE DOMAIN-CONTAINING PROTEIN"/>
    <property type="match status" value="1"/>
</dbReference>
<evidence type="ECO:0000313" key="5">
    <source>
        <dbReference type="Proteomes" id="UP000012338"/>
    </source>
</evidence>
<dbReference type="InterPro" id="IPR002110">
    <property type="entry name" value="Ankyrin_rpt"/>
</dbReference>